<dbReference type="Proteomes" id="UP001642406">
    <property type="component" value="Unassembled WGS sequence"/>
</dbReference>
<keyword evidence="2" id="KW-0560">Oxidoreductase</keyword>
<dbReference type="Pfam" id="PF00106">
    <property type="entry name" value="adh_short"/>
    <property type="match status" value="1"/>
</dbReference>
<dbReference type="EMBL" id="CAWUHC010000133">
    <property type="protein sequence ID" value="CAK7234831.1"/>
    <property type="molecule type" value="Genomic_DNA"/>
</dbReference>
<sequence>MTPSSPSPLIDYAVDFNTDNLAGQAYVGALHAANELPGNTKFVPCDVTHWEDQIRLFEQAAEFGSSGKIYYVIANAGMTRSDDVFTFNGPDKAPQKPDLSILDINMYGVLYSTKLALHYFMSQNGVTPSPAQEDTCLILISSGAGFLDVPRSPQYCNTKSRVNVIARWYVRTSILPKETFDHVQSSGVELSLQRWKTLGNAPYGF</sequence>
<dbReference type="InterPro" id="IPR036291">
    <property type="entry name" value="NAD(P)-bd_dom_sf"/>
</dbReference>
<gene>
    <name evidence="3" type="ORF">SBRCBS47491_009082</name>
</gene>
<name>A0ABP0CUW5_9PEZI</name>
<reference evidence="3 4" key="1">
    <citation type="submission" date="2024-01" db="EMBL/GenBank/DDBJ databases">
        <authorList>
            <person name="Allen C."/>
            <person name="Tagirdzhanova G."/>
        </authorList>
    </citation>
    <scope>NUCLEOTIDE SEQUENCE [LARGE SCALE GENOMIC DNA]</scope>
</reference>
<evidence type="ECO:0000256" key="2">
    <source>
        <dbReference type="ARBA" id="ARBA00023002"/>
    </source>
</evidence>
<dbReference type="SUPFAM" id="SSF51735">
    <property type="entry name" value="NAD(P)-binding Rossmann-fold domains"/>
    <property type="match status" value="1"/>
</dbReference>
<accession>A0ABP0CUW5</accession>
<evidence type="ECO:0000313" key="4">
    <source>
        <dbReference type="Proteomes" id="UP001642406"/>
    </source>
</evidence>
<comment type="caution">
    <text evidence="3">The sequence shown here is derived from an EMBL/GenBank/DDBJ whole genome shotgun (WGS) entry which is preliminary data.</text>
</comment>
<proteinExistence type="inferred from homology"/>
<protein>
    <submittedName>
        <fullName evidence="3">Uncharacterized protein</fullName>
    </submittedName>
</protein>
<dbReference type="InterPro" id="IPR002347">
    <property type="entry name" value="SDR_fam"/>
</dbReference>
<dbReference type="Gene3D" id="3.40.50.720">
    <property type="entry name" value="NAD(P)-binding Rossmann-like Domain"/>
    <property type="match status" value="1"/>
</dbReference>
<evidence type="ECO:0000256" key="1">
    <source>
        <dbReference type="ARBA" id="ARBA00006484"/>
    </source>
</evidence>
<dbReference type="PANTHER" id="PTHR44229">
    <property type="entry name" value="15-HYDROXYPROSTAGLANDIN DEHYDROGENASE [NAD(+)]"/>
    <property type="match status" value="1"/>
</dbReference>
<keyword evidence="4" id="KW-1185">Reference proteome</keyword>
<evidence type="ECO:0000313" key="3">
    <source>
        <dbReference type="EMBL" id="CAK7234831.1"/>
    </source>
</evidence>
<organism evidence="3 4">
    <name type="scientific">Sporothrix bragantina</name>
    <dbReference type="NCBI Taxonomy" id="671064"/>
    <lineage>
        <taxon>Eukaryota</taxon>
        <taxon>Fungi</taxon>
        <taxon>Dikarya</taxon>
        <taxon>Ascomycota</taxon>
        <taxon>Pezizomycotina</taxon>
        <taxon>Sordariomycetes</taxon>
        <taxon>Sordariomycetidae</taxon>
        <taxon>Ophiostomatales</taxon>
        <taxon>Ophiostomataceae</taxon>
        <taxon>Sporothrix</taxon>
    </lineage>
</organism>
<dbReference type="PANTHER" id="PTHR44229:SF4">
    <property type="entry name" value="15-HYDROXYPROSTAGLANDIN DEHYDROGENASE [NAD(+)]"/>
    <property type="match status" value="1"/>
</dbReference>
<comment type="similarity">
    <text evidence="1">Belongs to the short-chain dehydrogenases/reductases (SDR) family.</text>
</comment>